<dbReference type="InterPro" id="IPR013783">
    <property type="entry name" value="Ig-like_fold"/>
</dbReference>
<evidence type="ECO:0000313" key="5">
    <source>
        <dbReference type="WBParaSite" id="PSU_v2.g5923.t1"/>
    </source>
</evidence>
<evidence type="ECO:0000313" key="4">
    <source>
        <dbReference type="Proteomes" id="UP000887577"/>
    </source>
</evidence>
<feature type="region of interest" description="Disordered" evidence="2">
    <location>
        <begin position="91"/>
        <end position="137"/>
    </location>
</feature>
<reference evidence="5" key="1">
    <citation type="submission" date="2022-11" db="UniProtKB">
        <authorList>
            <consortium name="WormBaseParasite"/>
        </authorList>
    </citation>
    <scope>IDENTIFICATION</scope>
</reference>
<keyword evidence="1" id="KW-0963">Cytoplasm</keyword>
<evidence type="ECO:0000259" key="3">
    <source>
        <dbReference type="PROSITE" id="PS50202"/>
    </source>
</evidence>
<dbReference type="InterPro" id="IPR008962">
    <property type="entry name" value="PapD-like_sf"/>
</dbReference>
<accession>A0A914Z6P8</accession>
<feature type="domain" description="MSP" evidence="3">
    <location>
        <begin position="145"/>
        <end position="257"/>
    </location>
</feature>
<dbReference type="InterPro" id="IPR051774">
    <property type="entry name" value="Sperm-specific_class_P"/>
</dbReference>
<name>A0A914Z6P8_9BILA</name>
<dbReference type="AlphaFoldDB" id="A0A914Z6P8"/>
<feature type="compositionally biased region" description="Polar residues" evidence="2">
    <location>
        <begin position="101"/>
        <end position="126"/>
    </location>
</feature>
<keyword evidence="4" id="KW-1185">Reference proteome</keyword>
<comment type="function">
    <text evidence="1">Central component in molecular interactions underlying sperm crawling. Forms an extensive filament system that extends from sperm villipoda, along the leading edge of the pseudopod.</text>
</comment>
<feature type="compositionally biased region" description="Low complexity" evidence="2">
    <location>
        <begin position="7"/>
        <end position="29"/>
    </location>
</feature>
<dbReference type="SUPFAM" id="SSF49354">
    <property type="entry name" value="PapD-like"/>
    <property type="match status" value="1"/>
</dbReference>
<sequence length="257" mass="26673">MSEPEQSKSPQSTPAASAAVVSPSNSAAAEQPVKSVTASETSDPAAGGGSTVNQQPATVPNPPSVASPVQPAAPGIQLSEKKEQPIVITPVSPQQVPPSAAATTHQQQPVTSSPSHAHVQSPQTPLSAVPALPRSSSPAPKAIPTLCINPNKAVFTTAGGVSKHLMINKSNQRLAIKIRSSNNFFFRVNPVYSFLDCNAVNELEVIRLVGGGAKQDKLQVIYVTCTENDTDATKLFGLRAHVRSVILPIVTTAVSSL</sequence>
<evidence type="ECO:0000256" key="2">
    <source>
        <dbReference type="SAM" id="MobiDB-lite"/>
    </source>
</evidence>
<feature type="region of interest" description="Disordered" evidence="2">
    <location>
        <begin position="1"/>
        <end position="76"/>
    </location>
</feature>
<evidence type="ECO:0000256" key="1">
    <source>
        <dbReference type="RuleBase" id="RU003425"/>
    </source>
</evidence>
<protein>
    <recommendedName>
        <fullName evidence="1">Major sperm protein</fullName>
    </recommendedName>
</protein>
<proteinExistence type="predicted"/>
<dbReference type="Gene3D" id="2.60.40.10">
    <property type="entry name" value="Immunoglobulins"/>
    <property type="match status" value="1"/>
</dbReference>
<keyword evidence="1" id="KW-0206">Cytoskeleton</keyword>
<dbReference type="PROSITE" id="PS50202">
    <property type="entry name" value="MSP"/>
    <property type="match status" value="1"/>
</dbReference>
<dbReference type="Proteomes" id="UP000887577">
    <property type="component" value="Unplaced"/>
</dbReference>
<dbReference type="PANTHER" id="PTHR22947:SF3">
    <property type="entry name" value="MSP DOMAIN-CONTAINING PROTEIN-RELATED"/>
    <property type="match status" value="1"/>
</dbReference>
<dbReference type="PANTHER" id="PTHR22947">
    <property type="entry name" value="MAJOR SPERM PROTEIN"/>
    <property type="match status" value="1"/>
</dbReference>
<dbReference type="Pfam" id="PF00635">
    <property type="entry name" value="Motile_Sperm"/>
    <property type="match status" value="1"/>
</dbReference>
<dbReference type="WBParaSite" id="PSU_v2.g5923.t1">
    <property type="protein sequence ID" value="PSU_v2.g5923.t1"/>
    <property type="gene ID" value="PSU_v2.g5923"/>
</dbReference>
<dbReference type="InterPro" id="IPR000535">
    <property type="entry name" value="MSP_dom"/>
</dbReference>
<organism evidence="4 5">
    <name type="scientific">Panagrolaimus superbus</name>
    <dbReference type="NCBI Taxonomy" id="310955"/>
    <lineage>
        <taxon>Eukaryota</taxon>
        <taxon>Metazoa</taxon>
        <taxon>Ecdysozoa</taxon>
        <taxon>Nematoda</taxon>
        <taxon>Chromadorea</taxon>
        <taxon>Rhabditida</taxon>
        <taxon>Tylenchina</taxon>
        <taxon>Panagrolaimomorpha</taxon>
        <taxon>Panagrolaimoidea</taxon>
        <taxon>Panagrolaimidae</taxon>
        <taxon>Panagrolaimus</taxon>
    </lineage>
</organism>